<organism evidence="1 2">
    <name type="scientific">Lecanicillium saksenae</name>
    <dbReference type="NCBI Taxonomy" id="468837"/>
    <lineage>
        <taxon>Eukaryota</taxon>
        <taxon>Fungi</taxon>
        <taxon>Dikarya</taxon>
        <taxon>Ascomycota</taxon>
        <taxon>Pezizomycotina</taxon>
        <taxon>Sordariomycetes</taxon>
        <taxon>Hypocreomycetidae</taxon>
        <taxon>Hypocreales</taxon>
        <taxon>Cordycipitaceae</taxon>
        <taxon>Lecanicillium</taxon>
    </lineage>
</organism>
<dbReference type="EMBL" id="JANAKD010000156">
    <property type="protein sequence ID" value="KAJ3496841.1"/>
    <property type="molecule type" value="Genomic_DNA"/>
</dbReference>
<dbReference type="Proteomes" id="UP001148737">
    <property type="component" value="Unassembled WGS sequence"/>
</dbReference>
<proteinExistence type="predicted"/>
<protein>
    <submittedName>
        <fullName evidence="1">Uncharacterized protein</fullName>
    </submittedName>
</protein>
<reference evidence="1" key="1">
    <citation type="submission" date="2022-07" db="EMBL/GenBank/DDBJ databases">
        <title>Genome Sequence of Lecanicillium saksenae.</title>
        <authorList>
            <person name="Buettner E."/>
        </authorList>
    </citation>
    <scope>NUCLEOTIDE SEQUENCE</scope>
    <source>
        <strain evidence="1">VT-O1</strain>
    </source>
</reference>
<sequence length="1365" mass="152535">MVSLTLWELLSQACMAATVCELDETDVGITFASASDIGGLSRGVLAALVSGGSILCDESEHCSQFWELLQRSNFSWCLASMESYRKILTGVSLRYLQINSLRSGVLRLACGADGAVPTDMAALIRDTFSCMVRNLPHKPEYTNNVSSQCTKDTARETSSSPNDRTHSSRHAKEPNTRLQIKEDEDSLSKKLRKTDNKGGTWCTDRNYIKPTLATGRGNIEALHSLETDIERHAATPNSPLFNRITRSVAISVRDRRGHESLVVVVVPARDALRIDLRALCHALGQSYWETPEPPQLMVYMDTLPQDDSDLLRDVLSKYLDIPALSDDTSYLGRHWEAVWPTMFHATPELIPVTRCRADSVTLQNAIQAFVPGNFTVYMETDFELGGFEVYVAPEEALSGNTTKDMRQWAEYIKRALGLSLDALLIPERLHILTEPVGRDEHGNISYSHLRGLRAKHRKASIPEHLQSIEDGVASAFMNVLSCEDSTIDYHSTFFQLGGTESSAQALAAALRVEFNISLPQHLISDRPTIRGISDHIEELYIKNQEQEQQHRNPYSSTRWWLLLLQLVPLVTLYPARRAWQLTFQLWLLSRTRFWEDNDDLTGRVGNLLLSIFGGWASVQVIFPLIGIILKWALIGRYKESLYPMWGFYHTKWWLVQKIVSLCDLGVFDYSFYGRRLYCRLMGAKIGKSVTLTNVQLGEWDLLDIRDGASLSNCICRPFAVEKNSNFYLSRIVIGERSSIGALSIVAPGTEVLPDTYLGASTSSWEQGQLLPQQGDTQLMKKPQDPHWLLFLCLTVPMYVIGNFIALLPWIGPQIAVLYKPPQKSTTPLRVILDWYQGSPQVAYTYVAVMAQALFSPALFLAWVVLIRYCCQLVAAWYLHSSASMQRQLGTWKKSIIKTLYSASKLAEINTLLGQHHGARSAVLKLLGARVGSRVRWPSSGPCLTDYELLNIGNNVSFGFDCHLFTTDEHGSGGIKISNDAVIADHVCVLPGVEIGSKTVLGFGTLTRRGQRYDSGKTYIGREKGGVAESASRETQLSSLDGFPDKLENNVDQHVQNDTEWGFDQRGDDAFRLEKGAQRSSDSPRSIPSSDLAGPDRKVHATEPQPPRYHFSPGLTLIISLFMTIFTVFYWNVPALSSMKLAARIFVEYCGQEASLVDPMVLYGLSYLSTMVLTTLFAILALMCVIMTKRLVIGGLKPGDYRWDDSSYFQRRQVLIAIEKIIRRCYVHRGILSLLTGTHWLVLYYRALGAKIGENCALFANGYPSLLITESDLIEIGDNVAIDDVGIIPHVEREGSVRLGKIKIGDRCVLRSGSHILCGGVMKNDSCLLEHTLIMPGQVVEEGCTMYRRPAKQFYGNRKGSLPEAS</sequence>
<comment type="caution">
    <text evidence="1">The sequence shown here is derived from an EMBL/GenBank/DDBJ whole genome shotgun (WGS) entry which is preliminary data.</text>
</comment>
<evidence type="ECO:0000313" key="1">
    <source>
        <dbReference type="EMBL" id="KAJ3496841.1"/>
    </source>
</evidence>
<accession>A0ACC1R139</accession>
<evidence type="ECO:0000313" key="2">
    <source>
        <dbReference type="Proteomes" id="UP001148737"/>
    </source>
</evidence>
<gene>
    <name evidence="1" type="ORF">NLG97_g2351</name>
</gene>
<keyword evidence="2" id="KW-1185">Reference proteome</keyword>
<name>A0ACC1R139_9HYPO</name>